<dbReference type="Pfam" id="PF00535">
    <property type="entry name" value="Glycos_transf_2"/>
    <property type="match status" value="1"/>
</dbReference>
<dbReference type="InterPro" id="IPR001173">
    <property type="entry name" value="Glyco_trans_2-like"/>
</dbReference>
<organism evidence="3">
    <name type="scientific">Proteus mirabilis</name>
    <dbReference type="NCBI Taxonomy" id="584"/>
    <lineage>
        <taxon>Bacteria</taxon>
        <taxon>Pseudomonadati</taxon>
        <taxon>Pseudomonadota</taxon>
        <taxon>Gammaproteobacteria</taxon>
        <taxon>Enterobacterales</taxon>
        <taxon>Morganellaceae</taxon>
        <taxon>Proteus</taxon>
    </lineage>
</organism>
<feature type="domain" description="Glycosyltransferase 2-like" evidence="2">
    <location>
        <begin position="1"/>
        <end position="66"/>
    </location>
</feature>
<evidence type="ECO:0000313" key="3">
    <source>
        <dbReference type="EMBL" id="MEY2345587.1"/>
    </source>
</evidence>
<comment type="caution">
    <text evidence="3">The sequence shown here is derived from an EMBL/GenBank/DDBJ whole genome shotgun (WGS) entry which is preliminary data.</text>
</comment>
<dbReference type="EMBL" id="JADQCH020000002">
    <property type="protein sequence ID" value="MEY2345587.1"/>
    <property type="molecule type" value="Genomic_DNA"/>
</dbReference>
<sequence>MDADDICEPTRFQKQIEYFESNPHVAVCGTQVTEFHDNGYTQIKRIPTEHHILYKNIIKRCPFNHPTVMFNLSKIKIHDIKYNASLMNTQDYYLWIELLAKGYVFGNLDESLLKFRINNDFHSRRGIKKAKNDFKARLYAIRKLKIANFKNFSFLFLIVFLRVSPAFLKKLHINT</sequence>
<keyword evidence="1" id="KW-0812">Transmembrane</keyword>
<accession>A0ABD5LZW4</accession>
<dbReference type="Gene3D" id="3.90.550.10">
    <property type="entry name" value="Spore Coat Polysaccharide Biosynthesis Protein SpsA, Chain A"/>
    <property type="match status" value="1"/>
</dbReference>
<gene>
    <name evidence="3" type="ORF">I3679_023290</name>
</gene>
<keyword evidence="3" id="KW-0808">Transferase</keyword>
<keyword evidence="1" id="KW-1133">Transmembrane helix</keyword>
<keyword evidence="1" id="KW-0472">Membrane</keyword>
<reference evidence="3" key="1">
    <citation type="submission" date="2021-05" db="EMBL/GenBank/DDBJ databases">
        <title>First report of NDM-5 and VEB-6 producing Proteus mirabilis isolated from blood of a sepsis patient in Kolkata, India.</title>
        <authorList>
            <person name="Halder G."/>
            <person name="Chaudhuri B."/>
            <person name="Dutta S."/>
        </authorList>
    </citation>
    <scope>NUCLEOTIDE SEQUENCE [LARGE SCALE GENOMIC DNA]</scope>
    <source>
        <strain evidence="3">7049</strain>
    </source>
</reference>
<dbReference type="GO" id="GO:0016757">
    <property type="term" value="F:glycosyltransferase activity"/>
    <property type="evidence" value="ECO:0007669"/>
    <property type="project" value="UniProtKB-KW"/>
</dbReference>
<name>A0ABD5LZW4_PROMI</name>
<dbReference type="EC" id="2.4.-.-" evidence="3"/>
<dbReference type="SUPFAM" id="SSF53448">
    <property type="entry name" value="Nucleotide-diphospho-sugar transferases"/>
    <property type="match status" value="1"/>
</dbReference>
<protein>
    <submittedName>
        <fullName evidence="3">Glycosyltransferase</fullName>
        <ecNumber evidence="3">2.4.-.-</ecNumber>
    </submittedName>
</protein>
<dbReference type="InterPro" id="IPR029044">
    <property type="entry name" value="Nucleotide-diphossugar_trans"/>
</dbReference>
<keyword evidence="3" id="KW-0328">Glycosyltransferase</keyword>
<feature type="transmembrane region" description="Helical" evidence="1">
    <location>
        <begin position="152"/>
        <end position="168"/>
    </location>
</feature>
<evidence type="ECO:0000259" key="2">
    <source>
        <dbReference type="Pfam" id="PF00535"/>
    </source>
</evidence>
<proteinExistence type="predicted"/>
<evidence type="ECO:0000256" key="1">
    <source>
        <dbReference type="SAM" id="Phobius"/>
    </source>
</evidence>
<dbReference type="AlphaFoldDB" id="A0ABD5LZW4"/>